<evidence type="ECO:0000256" key="1">
    <source>
        <dbReference type="SAM" id="Phobius"/>
    </source>
</evidence>
<dbReference type="AlphaFoldDB" id="A0A1V8SMF6"/>
<gene>
    <name evidence="2" type="ORF">B0A48_13704</name>
</gene>
<dbReference type="InParanoid" id="A0A1V8SMF6"/>
<dbReference type="OrthoDB" id="67965at2759"/>
<sequence>MADIFLKRNPLVQLILAIENSPVMGSQAAQNGQVKGKSDLKPQSKVHNVDFPSRVKRSTPTGTILLVILRLADIAWQYMLFSRWGRVPIEAAGGQISSVAQQNTTGPFLGLQPYYFGLLVCAIGASYKQIVWVIFTSEQECPPQAAIMIGVFNTVFNSINALLSLWSWSSAATNDPLRSTAFLLGAGLFGLGIFFEQVSEIQRKSFKSDPKNKGKPYAGGLFSIALNINYGGYTLWRAGYAMLAAGYFWGAFIGVFFFYDFYARALPILDKYCIERYGDAFLEQRRKVPYRLIPGIY</sequence>
<protein>
    <submittedName>
        <fullName evidence="2">Uncharacterized protein</fullName>
    </submittedName>
</protein>
<keyword evidence="3" id="KW-1185">Reference proteome</keyword>
<reference evidence="3" key="1">
    <citation type="submission" date="2017-03" db="EMBL/GenBank/DDBJ databases">
        <title>Genomes of endolithic fungi from Antarctica.</title>
        <authorList>
            <person name="Coleine C."/>
            <person name="Masonjones S."/>
            <person name="Stajich J.E."/>
        </authorList>
    </citation>
    <scope>NUCLEOTIDE SEQUENCE [LARGE SCALE GENOMIC DNA]</scope>
    <source>
        <strain evidence="3">CCFEE 5527</strain>
    </source>
</reference>
<keyword evidence="1" id="KW-1133">Transmembrane helix</keyword>
<feature type="transmembrane region" description="Helical" evidence="1">
    <location>
        <begin position="114"/>
        <end position="135"/>
    </location>
</feature>
<proteinExistence type="predicted"/>
<feature type="transmembrane region" description="Helical" evidence="1">
    <location>
        <begin position="242"/>
        <end position="262"/>
    </location>
</feature>
<name>A0A1V8SMF6_9PEZI</name>
<dbReference type="STRING" id="1507870.A0A1V8SMF6"/>
<dbReference type="Pfam" id="PF06966">
    <property type="entry name" value="DUF1295"/>
    <property type="match status" value="1"/>
</dbReference>
<keyword evidence="1" id="KW-0472">Membrane</keyword>
<accession>A0A1V8SMF6</accession>
<evidence type="ECO:0000313" key="2">
    <source>
        <dbReference type="EMBL" id="OQO00357.1"/>
    </source>
</evidence>
<dbReference type="Proteomes" id="UP000192596">
    <property type="component" value="Unassembled WGS sequence"/>
</dbReference>
<feature type="transmembrane region" description="Helical" evidence="1">
    <location>
        <begin position="217"/>
        <end position="236"/>
    </location>
</feature>
<dbReference type="InterPro" id="IPR010721">
    <property type="entry name" value="UstE-like"/>
</dbReference>
<comment type="caution">
    <text evidence="2">The sequence shown here is derived from an EMBL/GenBank/DDBJ whole genome shotgun (WGS) entry which is preliminary data.</text>
</comment>
<feature type="transmembrane region" description="Helical" evidence="1">
    <location>
        <begin position="147"/>
        <end position="168"/>
    </location>
</feature>
<dbReference type="EMBL" id="NAJO01000035">
    <property type="protein sequence ID" value="OQO00357.1"/>
    <property type="molecule type" value="Genomic_DNA"/>
</dbReference>
<organism evidence="2 3">
    <name type="scientific">Cryoendolithus antarcticus</name>
    <dbReference type="NCBI Taxonomy" id="1507870"/>
    <lineage>
        <taxon>Eukaryota</taxon>
        <taxon>Fungi</taxon>
        <taxon>Dikarya</taxon>
        <taxon>Ascomycota</taxon>
        <taxon>Pezizomycotina</taxon>
        <taxon>Dothideomycetes</taxon>
        <taxon>Dothideomycetidae</taxon>
        <taxon>Cladosporiales</taxon>
        <taxon>Cladosporiaceae</taxon>
        <taxon>Cryoendolithus</taxon>
    </lineage>
</organism>
<dbReference type="Gene3D" id="1.20.120.1630">
    <property type="match status" value="1"/>
</dbReference>
<dbReference type="PROSITE" id="PS50244">
    <property type="entry name" value="S5A_REDUCTASE"/>
    <property type="match status" value="1"/>
</dbReference>
<feature type="transmembrane region" description="Helical" evidence="1">
    <location>
        <begin position="180"/>
        <end position="196"/>
    </location>
</feature>
<keyword evidence="1" id="KW-0812">Transmembrane</keyword>
<evidence type="ECO:0000313" key="3">
    <source>
        <dbReference type="Proteomes" id="UP000192596"/>
    </source>
</evidence>